<dbReference type="EMBL" id="BAAAJX010000005">
    <property type="protein sequence ID" value="GAA1492998.1"/>
    <property type="molecule type" value="Genomic_DNA"/>
</dbReference>
<evidence type="ECO:0000313" key="1">
    <source>
        <dbReference type="EMBL" id="GAA1492998.1"/>
    </source>
</evidence>
<proteinExistence type="predicted"/>
<dbReference type="Proteomes" id="UP001501742">
    <property type="component" value="Unassembled WGS sequence"/>
</dbReference>
<accession>A0ABP4K2B6</accession>
<keyword evidence="2" id="KW-1185">Reference proteome</keyword>
<gene>
    <name evidence="1" type="ORF">GCM10009627_13440</name>
</gene>
<comment type="caution">
    <text evidence="1">The sequence shown here is derived from an EMBL/GenBank/DDBJ whole genome shotgun (WGS) entry which is preliminary data.</text>
</comment>
<sequence>MPAGTVPPVRLSVVSSVRPGDAVDARIVPVTLSPCQSHDGVRAAKLHCVKPTGVVSWRRSSDTVV</sequence>
<protein>
    <submittedName>
        <fullName evidence="1">Uncharacterized protein</fullName>
    </submittedName>
</protein>
<name>A0ABP4K2B6_9MICO</name>
<reference evidence="2" key="1">
    <citation type="journal article" date="2019" name="Int. J. Syst. Evol. Microbiol.">
        <title>The Global Catalogue of Microorganisms (GCM) 10K type strain sequencing project: providing services to taxonomists for standard genome sequencing and annotation.</title>
        <authorList>
            <consortium name="The Broad Institute Genomics Platform"/>
            <consortium name="The Broad Institute Genome Sequencing Center for Infectious Disease"/>
            <person name="Wu L."/>
            <person name="Ma J."/>
        </authorList>
    </citation>
    <scope>NUCLEOTIDE SEQUENCE [LARGE SCALE GENOMIC DNA]</scope>
    <source>
        <strain evidence="2">JCM 12140</strain>
    </source>
</reference>
<evidence type="ECO:0000313" key="2">
    <source>
        <dbReference type="Proteomes" id="UP001501742"/>
    </source>
</evidence>
<organism evidence="1 2">
    <name type="scientific">Curtobacterium herbarum</name>
    <dbReference type="NCBI Taxonomy" id="150122"/>
    <lineage>
        <taxon>Bacteria</taxon>
        <taxon>Bacillati</taxon>
        <taxon>Actinomycetota</taxon>
        <taxon>Actinomycetes</taxon>
        <taxon>Micrococcales</taxon>
        <taxon>Microbacteriaceae</taxon>
        <taxon>Curtobacterium</taxon>
    </lineage>
</organism>